<dbReference type="AlphaFoldDB" id="X8AH40"/>
<dbReference type="Gene3D" id="3.40.640.10">
    <property type="entry name" value="Type I PLP-dependent aspartate aminotransferase-like (Major domain)"/>
    <property type="match status" value="1"/>
</dbReference>
<protein>
    <submittedName>
        <fullName evidence="1">Glutamate-1-semialdehyde 2,1-aminomutase domain protein</fullName>
        <ecNumber evidence="1">5.4.3.8</ecNumber>
    </submittedName>
</protein>
<name>X8AH40_MYCXE</name>
<gene>
    <name evidence="1" type="ORF">I553_4005</name>
</gene>
<accession>X8AH40</accession>
<dbReference type="InterPro" id="IPR015421">
    <property type="entry name" value="PyrdxlP-dep_Trfase_major"/>
</dbReference>
<dbReference type="PATRIC" id="fig|1299334.3.peg.5712"/>
<comment type="caution">
    <text evidence="1">The sequence shown here is derived from an EMBL/GenBank/DDBJ whole genome shotgun (WGS) entry which is preliminary data.</text>
</comment>
<keyword evidence="1" id="KW-0413">Isomerase</keyword>
<proteinExistence type="predicted"/>
<organism evidence="1">
    <name type="scientific">Mycobacterium xenopi 4042</name>
    <dbReference type="NCBI Taxonomy" id="1299334"/>
    <lineage>
        <taxon>Bacteria</taxon>
        <taxon>Bacillati</taxon>
        <taxon>Actinomycetota</taxon>
        <taxon>Actinomycetes</taxon>
        <taxon>Mycobacteriales</taxon>
        <taxon>Mycobacteriaceae</taxon>
        <taxon>Mycobacterium</taxon>
    </lineage>
</organism>
<reference evidence="1" key="1">
    <citation type="submission" date="2014-01" db="EMBL/GenBank/DDBJ databases">
        <authorList>
            <person name="Brown-Elliot B."/>
            <person name="Wallace R."/>
            <person name="Lenaerts A."/>
            <person name="Ordway D."/>
            <person name="DeGroote M.A."/>
            <person name="Parker T."/>
            <person name="Sizemore C."/>
            <person name="Tallon L.J."/>
            <person name="Sadzewicz L.K."/>
            <person name="Sengamalay N."/>
            <person name="Fraser C.M."/>
            <person name="Hine E."/>
            <person name="Shefchek K.A."/>
            <person name="Das S.P."/>
            <person name="Tettelin H."/>
        </authorList>
    </citation>
    <scope>NUCLEOTIDE SEQUENCE [LARGE SCALE GENOMIC DNA]</scope>
    <source>
        <strain evidence="1">4042</strain>
    </source>
</reference>
<sequence length="64" mass="6860">MITEASPATWVSCHPRRLQRHAPAVTAEHGALLIVDEVMTAFGSAEVVGTESIRCPPTCSRSAR</sequence>
<evidence type="ECO:0000313" key="1">
    <source>
        <dbReference type="EMBL" id="EUA31232.1"/>
    </source>
</evidence>
<dbReference type="EMBL" id="JAOB01000056">
    <property type="protein sequence ID" value="EUA31232.1"/>
    <property type="molecule type" value="Genomic_DNA"/>
</dbReference>
<dbReference type="EC" id="5.4.3.8" evidence="1"/>
<dbReference type="GO" id="GO:0042286">
    <property type="term" value="F:glutamate-1-semialdehyde 2,1-aminomutase activity"/>
    <property type="evidence" value="ECO:0007669"/>
    <property type="project" value="UniProtKB-EC"/>
</dbReference>
<dbReference type="InterPro" id="IPR015424">
    <property type="entry name" value="PyrdxlP-dep_Trfase"/>
</dbReference>
<dbReference type="SUPFAM" id="SSF53383">
    <property type="entry name" value="PLP-dependent transferases"/>
    <property type="match status" value="1"/>
</dbReference>